<dbReference type="SUPFAM" id="SSF100950">
    <property type="entry name" value="NagB/RpiA/CoA transferase-like"/>
    <property type="match status" value="1"/>
</dbReference>
<feature type="binding site" evidence="4">
    <location>
        <begin position="5"/>
        <end position="9"/>
    </location>
    <ligand>
        <name>ATP</name>
        <dbReference type="ChEBI" id="CHEBI:30616"/>
    </ligand>
</feature>
<keyword evidence="2 4" id="KW-0547">Nucleotide-binding</keyword>
<dbReference type="GO" id="GO:0005524">
    <property type="term" value="F:ATP binding"/>
    <property type="evidence" value="ECO:0007669"/>
    <property type="project" value="UniProtKB-KW"/>
</dbReference>
<evidence type="ECO:0000256" key="4">
    <source>
        <dbReference type="PIRSR" id="PIRSR006806-1"/>
    </source>
</evidence>
<feature type="binding site" evidence="4">
    <location>
        <begin position="143"/>
        <end position="151"/>
    </location>
    <ligand>
        <name>ATP</name>
        <dbReference type="ChEBI" id="CHEBI:30616"/>
    </ligand>
</feature>
<proteinExistence type="inferred from homology"/>
<dbReference type="OrthoDB" id="9801938at2"/>
<reference evidence="6 7" key="1">
    <citation type="submission" date="2019-04" db="EMBL/GenBank/DDBJ databases">
        <title>Cohnella sp. nov. isolated from preserved vegetables.</title>
        <authorList>
            <person name="Lin S.-Y."/>
            <person name="Hung M.-H."/>
            <person name="Young C.-C."/>
        </authorList>
    </citation>
    <scope>NUCLEOTIDE SEQUENCE [LARGE SCALE GENOMIC DNA]</scope>
    <source>
        <strain evidence="6 7">CC-MHH1044</strain>
    </source>
</reference>
<organism evidence="6 7">
    <name type="scientific">Cohnella fermenti</name>
    <dbReference type="NCBI Taxonomy" id="2565925"/>
    <lineage>
        <taxon>Bacteria</taxon>
        <taxon>Bacillati</taxon>
        <taxon>Bacillota</taxon>
        <taxon>Bacilli</taxon>
        <taxon>Bacillales</taxon>
        <taxon>Paenibacillaceae</taxon>
        <taxon>Cohnella</taxon>
    </lineage>
</organism>
<comment type="similarity">
    <text evidence="1 5">Belongs to the 5-formyltetrahydrofolate cyclo-ligase family.</text>
</comment>
<name>A0A4S4BJB5_9BACL</name>
<dbReference type="InterPro" id="IPR024185">
    <property type="entry name" value="FTHF_cligase-like_sf"/>
</dbReference>
<evidence type="ECO:0000313" key="7">
    <source>
        <dbReference type="Proteomes" id="UP000310636"/>
    </source>
</evidence>
<dbReference type="NCBIfam" id="TIGR02727">
    <property type="entry name" value="MTHFS_bact"/>
    <property type="match status" value="1"/>
</dbReference>
<protein>
    <recommendedName>
        <fullName evidence="5">5-formyltetrahydrofolate cyclo-ligase</fullName>
        <ecNumber evidence="5">6.3.3.2</ecNumber>
    </recommendedName>
</protein>
<comment type="cofactor">
    <cofactor evidence="5">
        <name>Mg(2+)</name>
        <dbReference type="ChEBI" id="CHEBI:18420"/>
    </cofactor>
</comment>
<sequence length="202" mass="22496">MMNGKRQWRERIRAERDALTDEARAAHSRAACLTVVSSLLAPLGETLGRPLTVCAYGAFRSETDPSELMNWCLARGHRTVAPRMAVGENEGLELRAIRSASDWTNGRWGVPEPDPQTCELIGQDEPVDVVIVPGLAFDRSGGRLGYGGGYYDRLYEWMLRAGKSSAWIGFAYDLQLVTGMLPREPHDLKLDGLATESEWIRF</sequence>
<keyword evidence="5" id="KW-0479">Metal-binding</keyword>
<evidence type="ECO:0000313" key="6">
    <source>
        <dbReference type="EMBL" id="THF74737.1"/>
    </source>
</evidence>
<dbReference type="AlphaFoldDB" id="A0A4S4BJB5"/>
<dbReference type="PIRSF" id="PIRSF006806">
    <property type="entry name" value="FTHF_cligase"/>
    <property type="match status" value="1"/>
</dbReference>
<dbReference type="GO" id="GO:0009396">
    <property type="term" value="P:folic acid-containing compound biosynthetic process"/>
    <property type="evidence" value="ECO:0007669"/>
    <property type="project" value="TreeGrafter"/>
</dbReference>
<evidence type="ECO:0000256" key="2">
    <source>
        <dbReference type="ARBA" id="ARBA00022741"/>
    </source>
</evidence>
<dbReference type="Gene3D" id="3.40.50.10420">
    <property type="entry name" value="NagB/RpiA/CoA transferase-like"/>
    <property type="match status" value="1"/>
</dbReference>
<comment type="caution">
    <text evidence="6">The sequence shown here is derived from an EMBL/GenBank/DDBJ whole genome shotgun (WGS) entry which is preliminary data.</text>
</comment>
<dbReference type="GO" id="GO:0035999">
    <property type="term" value="P:tetrahydrofolate interconversion"/>
    <property type="evidence" value="ECO:0007669"/>
    <property type="project" value="TreeGrafter"/>
</dbReference>
<dbReference type="GO" id="GO:0030272">
    <property type="term" value="F:5-formyltetrahydrofolate cyclo-ligase activity"/>
    <property type="evidence" value="ECO:0007669"/>
    <property type="project" value="UniProtKB-EC"/>
</dbReference>
<dbReference type="PANTHER" id="PTHR23407:SF1">
    <property type="entry name" value="5-FORMYLTETRAHYDROFOLATE CYCLO-LIGASE"/>
    <property type="match status" value="1"/>
</dbReference>
<dbReference type="Pfam" id="PF01812">
    <property type="entry name" value="5-FTHF_cyc-lig"/>
    <property type="match status" value="1"/>
</dbReference>
<feature type="binding site" evidence="4">
    <location>
        <position position="62"/>
    </location>
    <ligand>
        <name>substrate</name>
    </ligand>
</feature>
<dbReference type="Proteomes" id="UP000310636">
    <property type="component" value="Unassembled WGS sequence"/>
</dbReference>
<dbReference type="EMBL" id="SSOB01000038">
    <property type="protein sequence ID" value="THF74737.1"/>
    <property type="molecule type" value="Genomic_DNA"/>
</dbReference>
<dbReference type="GO" id="GO:0046872">
    <property type="term" value="F:metal ion binding"/>
    <property type="evidence" value="ECO:0007669"/>
    <property type="project" value="UniProtKB-KW"/>
</dbReference>
<evidence type="ECO:0000256" key="1">
    <source>
        <dbReference type="ARBA" id="ARBA00010638"/>
    </source>
</evidence>
<dbReference type="RefSeq" id="WP_136372425.1">
    <property type="nucleotide sequence ID" value="NZ_SSOB01000038.1"/>
</dbReference>
<dbReference type="EC" id="6.3.3.2" evidence="5"/>
<keyword evidence="7" id="KW-1185">Reference proteome</keyword>
<dbReference type="InterPro" id="IPR037171">
    <property type="entry name" value="NagB/RpiA_transferase-like"/>
</dbReference>
<dbReference type="PANTHER" id="PTHR23407">
    <property type="entry name" value="ATPASE INHIBITOR/5-FORMYLTETRAHYDROFOLATE CYCLO-LIGASE"/>
    <property type="match status" value="1"/>
</dbReference>
<evidence type="ECO:0000256" key="5">
    <source>
        <dbReference type="RuleBase" id="RU361279"/>
    </source>
</evidence>
<comment type="catalytic activity">
    <reaction evidence="5">
        <text>(6S)-5-formyl-5,6,7,8-tetrahydrofolate + ATP = (6R)-5,10-methenyltetrahydrofolate + ADP + phosphate</text>
        <dbReference type="Rhea" id="RHEA:10488"/>
        <dbReference type="ChEBI" id="CHEBI:30616"/>
        <dbReference type="ChEBI" id="CHEBI:43474"/>
        <dbReference type="ChEBI" id="CHEBI:57455"/>
        <dbReference type="ChEBI" id="CHEBI:57457"/>
        <dbReference type="ChEBI" id="CHEBI:456216"/>
        <dbReference type="EC" id="6.3.3.2"/>
    </reaction>
</comment>
<keyword evidence="6" id="KW-0436">Ligase</keyword>
<keyword evidence="3 4" id="KW-0067">ATP-binding</keyword>
<dbReference type="InterPro" id="IPR002698">
    <property type="entry name" value="FTHF_cligase"/>
</dbReference>
<keyword evidence="5" id="KW-0460">Magnesium</keyword>
<accession>A0A4S4BJB5</accession>
<evidence type="ECO:0000256" key="3">
    <source>
        <dbReference type="ARBA" id="ARBA00022840"/>
    </source>
</evidence>
<gene>
    <name evidence="6" type="ORF">E6C55_24320</name>
</gene>